<dbReference type="OrthoDB" id="10458876at2759"/>
<comment type="caution">
    <text evidence="1">The sequence shown here is derived from an EMBL/GenBank/DDBJ whole genome shotgun (WGS) entry which is preliminary data.</text>
</comment>
<dbReference type="InParanoid" id="A0A2P5BAQ8"/>
<evidence type="ECO:0000313" key="2">
    <source>
        <dbReference type="Proteomes" id="UP000237000"/>
    </source>
</evidence>
<dbReference type="EMBL" id="JXTC01000565">
    <property type="protein sequence ID" value="PON45858.1"/>
    <property type="molecule type" value="Genomic_DNA"/>
</dbReference>
<dbReference type="AlphaFoldDB" id="A0A2P5BAQ8"/>
<proteinExistence type="predicted"/>
<organism evidence="1 2">
    <name type="scientific">Trema orientale</name>
    <name type="common">Charcoal tree</name>
    <name type="synonym">Celtis orientalis</name>
    <dbReference type="NCBI Taxonomy" id="63057"/>
    <lineage>
        <taxon>Eukaryota</taxon>
        <taxon>Viridiplantae</taxon>
        <taxon>Streptophyta</taxon>
        <taxon>Embryophyta</taxon>
        <taxon>Tracheophyta</taxon>
        <taxon>Spermatophyta</taxon>
        <taxon>Magnoliopsida</taxon>
        <taxon>eudicotyledons</taxon>
        <taxon>Gunneridae</taxon>
        <taxon>Pentapetalae</taxon>
        <taxon>rosids</taxon>
        <taxon>fabids</taxon>
        <taxon>Rosales</taxon>
        <taxon>Cannabaceae</taxon>
        <taxon>Trema</taxon>
    </lineage>
</organism>
<name>A0A2P5BAQ8_TREOI</name>
<sequence>TESRPDTHVSSGRVQGTLPCGARSIVNSSAGSPCVPTFTAVAREDERMIPTGLHLATGQN</sequence>
<evidence type="ECO:0000313" key="1">
    <source>
        <dbReference type="EMBL" id="PON45858.1"/>
    </source>
</evidence>
<feature type="non-terminal residue" evidence="1">
    <location>
        <position position="1"/>
    </location>
</feature>
<keyword evidence="2" id="KW-1185">Reference proteome</keyword>
<protein>
    <submittedName>
        <fullName evidence="1">Uncharacterized protein</fullName>
    </submittedName>
</protein>
<reference evidence="2" key="1">
    <citation type="submission" date="2016-06" db="EMBL/GenBank/DDBJ databases">
        <title>Parallel loss of symbiosis genes in relatives of nitrogen-fixing non-legume Parasponia.</title>
        <authorList>
            <person name="Van Velzen R."/>
            <person name="Holmer R."/>
            <person name="Bu F."/>
            <person name="Rutten L."/>
            <person name="Van Zeijl A."/>
            <person name="Liu W."/>
            <person name="Santuari L."/>
            <person name="Cao Q."/>
            <person name="Sharma T."/>
            <person name="Shen D."/>
            <person name="Roswanjaya Y."/>
            <person name="Wardhani T."/>
            <person name="Kalhor M.S."/>
            <person name="Jansen J."/>
            <person name="Van den Hoogen J."/>
            <person name="Gungor B."/>
            <person name="Hartog M."/>
            <person name="Hontelez J."/>
            <person name="Verver J."/>
            <person name="Yang W.-C."/>
            <person name="Schijlen E."/>
            <person name="Repin R."/>
            <person name="Schilthuizen M."/>
            <person name="Schranz E."/>
            <person name="Heidstra R."/>
            <person name="Miyata K."/>
            <person name="Fedorova E."/>
            <person name="Kohlen W."/>
            <person name="Bisseling T."/>
            <person name="Smit S."/>
            <person name="Geurts R."/>
        </authorList>
    </citation>
    <scope>NUCLEOTIDE SEQUENCE [LARGE SCALE GENOMIC DNA]</scope>
    <source>
        <strain evidence="2">cv. RG33-2</strain>
    </source>
</reference>
<gene>
    <name evidence="1" type="ORF">TorRG33x02_327720</name>
</gene>
<dbReference type="Proteomes" id="UP000237000">
    <property type="component" value="Unassembled WGS sequence"/>
</dbReference>
<accession>A0A2P5BAQ8</accession>